<evidence type="ECO:0000313" key="3">
    <source>
        <dbReference type="Proteomes" id="UP001163846"/>
    </source>
</evidence>
<dbReference type="EMBL" id="MU806085">
    <property type="protein sequence ID" value="KAJ3840301.1"/>
    <property type="molecule type" value="Genomic_DNA"/>
</dbReference>
<dbReference type="Proteomes" id="UP001163846">
    <property type="component" value="Unassembled WGS sequence"/>
</dbReference>
<organism evidence="2 3">
    <name type="scientific">Lentinula raphanica</name>
    <dbReference type="NCBI Taxonomy" id="153919"/>
    <lineage>
        <taxon>Eukaryota</taxon>
        <taxon>Fungi</taxon>
        <taxon>Dikarya</taxon>
        <taxon>Basidiomycota</taxon>
        <taxon>Agaricomycotina</taxon>
        <taxon>Agaricomycetes</taxon>
        <taxon>Agaricomycetidae</taxon>
        <taxon>Agaricales</taxon>
        <taxon>Marasmiineae</taxon>
        <taxon>Omphalotaceae</taxon>
        <taxon>Lentinula</taxon>
    </lineage>
</organism>
<accession>A0AA38UGI7</accession>
<gene>
    <name evidence="2" type="ORF">F5878DRAFT_613563</name>
</gene>
<feature type="region of interest" description="Disordered" evidence="1">
    <location>
        <begin position="1"/>
        <end position="56"/>
    </location>
</feature>
<keyword evidence="3" id="KW-1185">Reference proteome</keyword>
<sequence>MPVEEPSGSPGAAGARSPSPRPVTPGIIVTPQSGSEDESLARTNWQQLNTPTPEPPLERRFRLVYRKSRRKSVSNSKVIKFLEMGGIRHTDPEGTPTLNRGYIRFDLVDVLPGEEVVVLSGRVRSKGRFITGLLWDAKDRRKIYLNIEGSKVKVNKMSEWSAT</sequence>
<feature type="compositionally biased region" description="Polar residues" evidence="1">
    <location>
        <begin position="41"/>
        <end position="51"/>
    </location>
</feature>
<dbReference type="AlphaFoldDB" id="A0AA38UGI7"/>
<proteinExistence type="predicted"/>
<protein>
    <submittedName>
        <fullName evidence="2">Uncharacterized protein</fullName>
    </submittedName>
</protein>
<name>A0AA38UGI7_9AGAR</name>
<evidence type="ECO:0000313" key="2">
    <source>
        <dbReference type="EMBL" id="KAJ3840301.1"/>
    </source>
</evidence>
<evidence type="ECO:0000256" key="1">
    <source>
        <dbReference type="SAM" id="MobiDB-lite"/>
    </source>
</evidence>
<reference evidence="2" key="1">
    <citation type="submission" date="2022-08" db="EMBL/GenBank/DDBJ databases">
        <authorList>
            <consortium name="DOE Joint Genome Institute"/>
            <person name="Min B."/>
            <person name="Riley R."/>
            <person name="Sierra-Patev S."/>
            <person name="Naranjo-Ortiz M."/>
            <person name="Looney B."/>
            <person name="Konkel Z."/>
            <person name="Slot J.C."/>
            <person name="Sakamoto Y."/>
            <person name="Steenwyk J.L."/>
            <person name="Rokas A."/>
            <person name="Carro J."/>
            <person name="Camarero S."/>
            <person name="Ferreira P."/>
            <person name="Molpeceres G."/>
            <person name="Ruiz-Duenas F.J."/>
            <person name="Serrano A."/>
            <person name="Henrissat B."/>
            <person name="Drula E."/>
            <person name="Hughes K.W."/>
            <person name="Mata J.L."/>
            <person name="Ishikawa N.K."/>
            <person name="Vargas-Isla R."/>
            <person name="Ushijima S."/>
            <person name="Smith C.A."/>
            <person name="Ahrendt S."/>
            <person name="Andreopoulos W."/>
            <person name="He G."/>
            <person name="Labutti K."/>
            <person name="Lipzen A."/>
            <person name="Ng V."/>
            <person name="Sandor L."/>
            <person name="Barry K."/>
            <person name="Martinez A.T."/>
            <person name="Xiao Y."/>
            <person name="Gibbons J.G."/>
            <person name="Terashima K."/>
            <person name="Hibbett D.S."/>
            <person name="Grigoriev I.V."/>
        </authorList>
    </citation>
    <scope>NUCLEOTIDE SEQUENCE</scope>
    <source>
        <strain evidence="2">TFB9207</strain>
    </source>
</reference>
<comment type="caution">
    <text evidence="2">The sequence shown here is derived from an EMBL/GenBank/DDBJ whole genome shotgun (WGS) entry which is preliminary data.</text>
</comment>